<dbReference type="SUPFAM" id="SSF161098">
    <property type="entry name" value="MetI-like"/>
    <property type="match status" value="1"/>
</dbReference>
<feature type="transmembrane region" description="Helical" evidence="8">
    <location>
        <begin position="12"/>
        <end position="34"/>
    </location>
</feature>
<dbReference type="Gene3D" id="1.10.3720.10">
    <property type="entry name" value="MetI-like"/>
    <property type="match status" value="1"/>
</dbReference>
<dbReference type="AlphaFoldDB" id="A0A1I3TAL5"/>
<dbReference type="InterPro" id="IPR000515">
    <property type="entry name" value="MetI-like"/>
</dbReference>
<evidence type="ECO:0000256" key="3">
    <source>
        <dbReference type="ARBA" id="ARBA00022475"/>
    </source>
</evidence>
<name>A0A1I3TAL5_9RHOB</name>
<comment type="subcellular location">
    <subcellularLocation>
        <location evidence="1">Cell inner membrane</location>
        <topology evidence="1">Multi-pass membrane protein</topology>
    </subcellularLocation>
    <subcellularLocation>
        <location evidence="8">Cell membrane</location>
        <topology evidence="8">Multi-pass membrane protein</topology>
    </subcellularLocation>
</comment>
<keyword evidence="3" id="KW-1003">Cell membrane</keyword>
<feature type="transmembrane region" description="Helical" evidence="8">
    <location>
        <begin position="133"/>
        <end position="156"/>
    </location>
</feature>
<evidence type="ECO:0000256" key="2">
    <source>
        <dbReference type="ARBA" id="ARBA00022448"/>
    </source>
</evidence>
<sequence>MKTVTFGRSLIGAFCLLILVYLLLPVVLIVLLSFSPTRFLDLPFAKASLEWWRGFASSPSWLMSLGNSLIVASAATVLAATLGTMAALGLKRLSRRGANIMRVVFAMPLITPTVVFAVSAFLTYAPLGLAGSYLGLIIAHTAIGTPLIVLTVSAVLEGYDEQLSRAAWSLGASRFTTFRLVTFPVIFNGVLSGSFFVFALSLDEVVISSFLAGPEQRTLPLRLFSGIKDGDSPVMAVAATILIVLSLAFTMTMHLLSRKKTR</sequence>
<evidence type="ECO:0000259" key="9">
    <source>
        <dbReference type="PROSITE" id="PS50928"/>
    </source>
</evidence>
<keyword evidence="5 8" id="KW-0812">Transmembrane</keyword>
<evidence type="ECO:0000256" key="1">
    <source>
        <dbReference type="ARBA" id="ARBA00004429"/>
    </source>
</evidence>
<dbReference type="GO" id="GO:0055085">
    <property type="term" value="P:transmembrane transport"/>
    <property type="evidence" value="ECO:0007669"/>
    <property type="project" value="InterPro"/>
</dbReference>
<evidence type="ECO:0000256" key="5">
    <source>
        <dbReference type="ARBA" id="ARBA00022692"/>
    </source>
</evidence>
<dbReference type="GO" id="GO:0005886">
    <property type="term" value="C:plasma membrane"/>
    <property type="evidence" value="ECO:0007669"/>
    <property type="project" value="UniProtKB-SubCell"/>
</dbReference>
<dbReference type="PANTHER" id="PTHR43357">
    <property type="entry name" value="INNER MEMBRANE ABC TRANSPORTER PERMEASE PROTEIN YDCV"/>
    <property type="match status" value="1"/>
</dbReference>
<evidence type="ECO:0000256" key="7">
    <source>
        <dbReference type="ARBA" id="ARBA00023136"/>
    </source>
</evidence>
<dbReference type="STRING" id="588602.SAMN04487991_2643"/>
<keyword evidence="2 8" id="KW-0813">Transport</keyword>
<keyword evidence="6 8" id="KW-1133">Transmembrane helix</keyword>
<dbReference type="PROSITE" id="PS50928">
    <property type="entry name" value="ABC_TM1"/>
    <property type="match status" value="1"/>
</dbReference>
<dbReference type="CDD" id="cd06261">
    <property type="entry name" value="TM_PBP2"/>
    <property type="match status" value="1"/>
</dbReference>
<evidence type="ECO:0000313" key="10">
    <source>
        <dbReference type="EMBL" id="SFJ67975.1"/>
    </source>
</evidence>
<dbReference type="RefSeq" id="WP_090061180.1">
    <property type="nucleotide sequence ID" value="NZ_FORH01000005.1"/>
</dbReference>
<reference evidence="11" key="1">
    <citation type="submission" date="2016-10" db="EMBL/GenBank/DDBJ databases">
        <authorList>
            <person name="Varghese N."/>
            <person name="Submissions S."/>
        </authorList>
    </citation>
    <scope>NUCLEOTIDE SEQUENCE [LARGE SCALE GENOMIC DNA]</scope>
    <source>
        <strain evidence="11">DSM 26471</strain>
    </source>
</reference>
<keyword evidence="7 8" id="KW-0472">Membrane</keyword>
<feature type="transmembrane region" description="Helical" evidence="8">
    <location>
        <begin position="102"/>
        <end position="127"/>
    </location>
</feature>
<dbReference type="Proteomes" id="UP000199630">
    <property type="component" value="Unassembled WGS sequence"/>
</dbReference>
<evidence type="ECO:0000256" key="4">
    <source>
        <dbReference type="ARBA" id="ARBA00022519"/>
    </source>
</evidence>
<feature type="transmembrane region" description="Helical" evidence="8">
    <location>
        <begin position="234"/>
        <end position="256"/>
    </location>
</feature>
<evidence type="ECO:0000256" key="8">
    <source>
        <dbReference type="RuleBase" id="RU363032"/>
    </source>
</evidence>
<dbReference type="OrthoDB" id="6496035at2"/>
<gene>
    <name evidence="10" type="ORF">SAMN04487991_2643</name>
</gene>
<protein>
    <submittedName>
        <fullName evidence="10">Putative spermidine/putrescine transport system permease protein</fullName>
    </submittedName>
</protein>
<feature type="domain" description="ABC transmembrane type-1" evidence="9">
    <location>
        <begin position="65"/>
        <end position="253"/>
    </location>
</feature>
<feature type="transmembrane region" description="Helical" evidence="8">
    <location>
        <begin position="69"/>
        <end position="90"/>
    </location>
</feature>
<feature type="transmembrane region" description="Helical" evidence="8">
    <location>
        <begin position="177"/>
        <end position="200"/>
    </location>
</feature>
<evidence type="ECO:0000313" key="11">
    <source>
        <dbReference type="Proteomes" id="UP000199630"/>
    </source>
</evidence>
<dbReference type="InterPro" id="IPR035906">
    <property type="entry name" value="MetI-like_sf"/>
</dbReference>
<dbReference type="Pfam" id="PF00528">
    <property type="entry name" value="BPD_transp_1"/>
    <property type="match status" value="1"/>
</dbReference>
<organism evidence="10 11">
    <name type="scientific">Celeribacter neptunius</name>
    <dbReference type="NCBI Taxonomy" id="588602"/>
    <lineage>
        <taxon>Bacteria</taxon>
        <taxon>Pseudomonadati</taxon>
        <taxon>Pseudomonadota</taxon>
        <taxon>Alphaproteobacteria</taxon>
        <taxon>Rhodobacterales</taxon>
        <taxon>Roseobacteraceae</taxon>
        <taxon>Celeribacter</taxon>
    </lineage>
</organism>
<keyword evidence="11" id="KW-1185">Reference proteome</keyword>
<accession>A0A1I3TAL5</accession>
<dbReference type="EMBL" id="FORH01000005">
    <property type="protein sequence ID" value="SFJ67975.1"/>
    <property type="molecule type" value="Genomic_DNA"/>
</dbReference>
<comment type="similarity">
    <text evidence="8">Belongs to the binding-protein-dependent transport system permease family.</text>
</comment>
<evidence type="ECO:0000256" key="6">
    <source>
        <dbReference type="ARBA" id="ARBA00022989"/>
    </source>
</evidence>
<keyword evidence="4" id="KW-0997">Cell inner membrane</keyword>
<dbReference type="PANTHER" id="PTHR43357:SF4">
    <property type="entry name" value="INNER MEMBRANE ABC TRANSPORTER PERMEASE PROTEIN YDCV"/>
    <property type="match status" value="1"/>
</dbReference>
<proteinExistence type="inferred from homology"/>